<reference evidence="17 18" key="1">
    <citation type="journal article" date="2019" name="New Phytol.">
        <title>Comparative genomics reveals unique wood-decay strategies and fruiting body development in the Schizophyllaceae.</title>
        <authorList>
            <person name="Almasi E."/>
            <person name="Sahu N."/>
            <person name="Krizsan K."/>
            <person name="Balint B."/>
            <person name="Kovacs G.M."/>
            <person name="Kiss B."/>
            <person name="Cseklye J."/>
            <person name="Drula E."/>
            <person name="Henrissat B."/>
            <person name="Nagy I."/>
            <person name="Chovatia M."/>
            <person name="Adam C."/>
            <person name="LaButti K."/>
            <person name="Lipzen A."/>
            <person name="Riley R."/>
            <person name="Grigoriev I.V."/>
            <person name="Nagy L.G."/>
        </authorList>
    </citation>
    <scope>NUCLEOTIDE SEQUENCE [LARGE SCALE GENOMIC DNA]</scope>
    <source>
        <strain evidence="17 18">NL-1724</strain>
    </source>
</reference>
<dbReference type="InterPro" id="IPR003593">
    <property type="entry name" value="AAA+_ATPase"/>
</dbReference>
<evidence type="ECO:0000313" key="18">
    <source>
        <dbReference type="Proteomes" id="UP000320762"/>
    </source>
</evidence>
<dbReference type="Gene3D" id="3.40.50.300">
    <property type="entry name" value="P-loop containing nucleotide triphosphate hydrolases"/>
    <property type="match status" value="1"/>
</dbReference>
<keyword evidence="7 12" id="KW-0067">ATP-binding</keyword>
<dbReference type="InterPro" id="IPR027417">
    <property type="entry name" value="P-loop_NTPase"/>
</dbReference>
<dbReference type="SUPFAM" id="SSF52540">
    <property type="entry name" value="P-loop containing nucleoside triphosphate hydrolases"/>
    <property type="match status" value="1"/>
</dbReference>
<name>A0A550CYL4_9AGAR</name>
<dbReference type="Pfam" id="PF08740">
    <property type="entry name" value="BCS1_N"/>
    <property type="match status" value="1"/>
</dbReference>
<dbReference type="GO" id="GO:0005524">
    <property type="term" value="F:ATP binding"/>
    <property type="evidence" value="ECO:0007669"/>
    <property type="project" value="UniProtKB-KW"/>
</dbReference>
<feature type="compositionally biased region" description="Basic and acidic residues" evidence="14">
    <location>
        <begin position="473"/>
        <end position="485"/>
    </location>
</feature>
<evidence type="ECO:0000256" key="1">
    <source>
        <dbReference type="ARBA" id="ARBA00004434"/>
    </source>
</evidence>
<dbReference type="CDD" id="cd19510">
    <property type="entry name" value="RecA-like_BCS1"/>
    <property type="match status" value="1"/>
</dbReference>
<dbReference type="GO" id="GO:0016887">
    <property type="term" value="F:ATP hydrolysis activity"/>
    <property type="evidence" value="ECO:0007669"/>
    <property type="project" value="InterPro"/>
</dbReference>
<keyword evidence="6 17" id="KW-0378">Hydrolase</keyword>
<dbReference type="InterPro" id="IPR003960">
    <property type="entry name" value="ATPase_AAA_CS"/>
</dbReference>
<dbReference type="AlphaFoldDB" id="A0A550CYL4"/>
<sequence>MADNAVQRVLAILAQPGISPGTYIDDAANATVTSSASIPSATQTTQLVDLPAILAPVLSLFFWFSALPDWIKLLVIGGVVETCRRMLFVLYRHAANAFVITATFNDNDDCFNWMMFWLSRQPSWTAARELEISTHSFGVRGDFTTVPGEEADASALLNENRPLIFMPTAGRTHALWFPADAPWYAQCRVAVTRMQRDTKSYHGLAESLEVRIFTRSHAMLNRLLLEAKRAHAAEQQNKISIYAAQSKDVWRHTASRAKRSLTSIVLDPGIKDTLLNDARDFIESRDWYSDRGIPFRRGYLLYGPPGCGKTSMIHSMAGELGLDVYIISLSRAGMDDTSLSALIGDLPEKCIALMEDIDVAFTKNTGARLEDAADEAEDKIKDEIKDETKPRGGPDPNSLITSRVSLSGLLNALDGVGAQEGRILFATTNHYEALDPALCRPGRMDVHVEFRLASKYQARELFSHFYAPRHLSDDAKVEGPHDQGRELSASGSSAASESSCTSTTSDDSSETVCLGTPQRARLFRLDPAVAGALAARFAEAVPEREISMASLQGYLMGYKVRPQDAVEDVERWVAVQRAEKKTRNARKATIFQAV</sequence>
<comment type="catalytic activity">
    <reaction evidence="11">
        <text>ATP + H2O = ADP + phosphate + H(+)</text>
        <dbReference type="Rhea" id="RHEA:13065"/>
        <dbReference type="ChEBI" id="CHEBI:15377"/>
        <dbReference type="ChEBI" id="CHEBI:15378"/>
        <dbReference type="ChEBI" id="CHEBI:30616"/>
        <dbReference type="ChEBI" id="CHEBI:43474"/>
        <dbReference type="ChEBI" id="CHEBI:456216"/>
    </reaction>
    <physiologicalReaction direction="left-to-right" evidence="11">
        <dbReference type="Rhea" id="RHEA:13066"/>
    </physiologicalReaction>
</comment>
<dbReference type="PROSITE" id="PS00674">
    <property type="entry name" value="AAA"/>
    <property type="match status" value="1"/>
</dbReference>
<organism evidence="17 18">
    <name type="scientific">Schizophyllum amplum</name>
    <dbReference type="NCBI Taxonomy" id="97359"/>
    <lineage>
        <taxon>Eukaryota</taxon>
        <taxon>Fungi</taxon>
        <taxon>Dikarya</taxon>
        <taxon>Basidiomycota</taxon>
        <taxon>Agaricomycotina</taxon>
        <taxon>Agaricomycetes</taxon>
        <taxon>Agaricomycetidae</taxon>
        <taxon>Agaricales</taxon>
        <taxon>Schizophyllaceae</taxon>
        <taxon>Schizophyllum</taxon>
    </lineage>
</organism>
<keyword evidence="5" id="KW-0999">Mitochondrion inner membrane</keyword>
<comment type="subcellular location">
    <subcellularLocation>
        <location evidence="1">Mitochondrion inner membrane</location>
        <topology evidence="1">Single-pass membrane protein</topology>
    </subcellularLocation>
</comment>
<feature type="compositionally biased region" description="Low complexity" evidence="14">
    <location>
        <begin position="488"/>
        <end position="506"/>
    </location>
</feature>
<dbReference type="InterPro" id="IPR014851">
    <property type="entry name" value="BCS1_N"/>
</dbReference>
<dbReference type="OrthoDB" id="10251412at2759"/>
<evidence type="ECO:0000256" key="3">
    <source>
        <dbReference type="ARBA" id="ARBA00022692"/>
    </source>
</evidence>
<keyword evidence="4 12" id="KW-0547">Nucleotide-binding</keyword>
<dbReference type="InterPro" id="IPR057495">
    <property type="entry name" value="AAA_lid_BCS1"/>
</dbReference>
<keyword evidence="18" id="KW-1185">Reference proteome</keyword>
<protein>
    <submittedName>
        <fullName evidence="17">P-loop containing nucleoside triphosphate hydrolase protein</fullName>
    </submittedName>
</protein>
<keyword evidence="9" id="KW-0496">Mitochondrion</keyword>
<evidence type="ECO:0000313" key="17">
    <source>
        <dbReference type="EMBL" id="TRM69873.1"/>
    </source>
</evidence>
<proteinExistence type="inferred from homology"/>
<evidence type="ECO:0000256" key="13">
    <source>
        <dbReference type="SAM" id="Coils"/>
    </source>
</evidence>
<dbReference type="GO" id="GO:0005743">
    <property type="term" value="C:mitochondrial inner membrane"/>
    <property type="evidence" value="ECO:0007669"/>
    <property type="project" value="UniProtKB-SubCell"/>
</dbReference>
<feature type="domain" description="BCS1 N-terminal" evidence="16">
    <location>
        <begin position="74"/>
        <end position="264"/>
    </location>
</feature>
<evidence type="ECO:0000256" key="7">
    <source>
        <dbReference type="ARBA" id="ARBA00022840"/>
    </source>
</evidence>
<dbReference type="Pfam" id="PF25426">
    <property type="entry name" value="AAA_lid_BCS1"/>
    <property type="match status" value="1"/>
</dbReference>
<keyword evidence="10" id="KW-0472">Membrane</keyword>
<evidence type="ECO:0000259" key="15">
    <source>
        <dbReference type="SMART" id="SM00382"/>
    </source>
</evidence>
<comment type="similarity">
    <text evidence="2">Belongs to the AAA ATPase family. BCS1 subfamily.</text>
</comment>
<dbReference type="Proteomes" id="UP000320762">
    <property type="component" value="Unassembled WGS sequence"/>
</dbReference>
<dbReference type="EMBL" id="VDMD01000001">
    <property type="protein sequence ID" value="TRM69873.1"/>
    <property type="molecule type" value="Genomic_DNA"/>
</dbReference>
<feature type="domain" description="AAA+ ATPase" evidence="15">
    <location>
        <begin position="295"/>
        <end position="454"/>
    </location>
</feature>
<dbReference type="PANTHER" id="PTHR23070">
    <property type="entry name" value="BCS1 AAA-TYPE ATPASE"/>
    <property type="match status" value="1"/>
</dbReference>
<evidence type="ECO:0000256" key="5">
    <source>
        <dbReference type="ARBA" id="ARBA00022792"/>
    </source>
</evidence>
<comment type="caution">
    <text evidence="17">The sequence shown here is derived from an EMBL/GenBank/DDBJ whole genome shotgun (WGS) entry which is preliminary data.</text>
</comment>
<dbReference type="InterPro" id="IPR003959">
    <property type="entry name" value="ATPase_AAA_core"/>
</dbReference>
<evidence type="ECO:0000259" key="16">
    <source>
        <dbReference type="SMART" id="SM01024"/>
    </source>
</evidence>
<dbReference type="STRING" id="97359.A0A550CYL4"/>
<gene>
    <name evidence="17" type="ORF">BD626DRAFT_391875</name>
</gene>
<evidence type="ECO:0000256" key="10">
    <source>
        <dbReference type="ARBA" id="ARBA00023136"/>
    </source>
</evidence>
<dbReference type="InterPro" id="IPR050747">
    <property type="entry name" value="Mitochondrial_chaperone_BCS1"/>
</dbReference>
<dbReference type="SMART" id="SM00382">
    <property type="entry name" value="AAA"/>
    <property type="match status" value="1"/>
</dbReference>
<evidence type="ECO:0000256" key="6">
    <source>
        <dbReference type="ARBA" id="ARBA00022801"/>
    </source>
</evidence>
<keyword evidence="3" id="KW-0812">Transmembrane</keyword>
<evidence type="ECO:0000256" key="14">
    <source>
        <dbReference type="SAM" id="MobiDB-lite"/>
    </source>
</evidence>
<keyword evidence="8" id="KW-1133">Transmembrane helix</keyword>
<evidence type="ECO:0000256" key="9">
    <source>
        <dbReference type="ARBA" id="ARBA00023128"/>
    </source>
</evidence>
<feature type="region of interest" description="Disordered" evidence="14">
    <location>
        <begin position="473"/>
        <end position="512"/>
    </location>
</feature>
<evidence type="ECO:0000256" key="2">
    <source>
        <dbReference type="ARBA" id="ARBA00007448"/>
    </source>
</evidence>
<dbReference type="Pfam" id="PF00004">
    <property type="entry name" value="AAA"/>
    <property type="match status" value="1"/>
</dbReference>
<evidence type="ECO:0000256" key="11">
    <source>
        <dbReference type="ARBA" id="ARBA00048778"/>
    </source>
</evidence>
<dbReference type="SMART" id="SM01024">
    <property type="entry name" value="BCS1_N"/>
    <property type="match status" value="1"/>
</dbReference>
<accession>A0A550CYL4</accession>
<evidence type="ECO:0000256" key="4">
    <source>
        <dbReference type="ARBA" id="ARBA00022741"/>
    </source>
</evidence>
<keyword evidence="13" id="KW-0175">Coiled coil</keyword>
<feature type="coiled-coil region" evidence="13">
    <location>
        <begin position="359"/>
        <end position="386"/>
    </location>
</feature>
<evidence type="ECO:0000256" key="12">
    <source>
        <dbReference type="RuleBase" id="RU003651"/>
    </source>
</evidence>
<evidence type="ECO:0000256" key="8">
    <source>
        <dbReference type="ARBA" id="ARBA00022989"/>
    </source>
</evidence>